<proteinExistence type="predicted"/>
<accession>A0A101LU78</accession>
<protein>
    <submittedName>
        <fullName evidence="2">Uncharacterized protein</fullName>
    </submittedName>
</protein>
<keyword evidence="1" id="KW-1133">Transmembrane helix</keyword>
<geneLocation type="mitochondrion" evidence="2"/>
<keyword evidence="2" id="KW-0496">Mitochondrion</keyword>
<evidence type="ECO:0000313" key="2">
    <source>
        <dbReference type="EMBL" id="KUM45432.1"/>
    </source>
</evidence>
<dbReference type="AlphaFoldDB" id="A0A101LU78"/>
<keyword evidence="1" id="KW-0812">Transmembrane</keyword>
<sequence length="106" mass="11804">MRSYWRGYALRNSSRPTNSTLIIPSSLSGWLDCADLLLTQGKTNTHARIVKETSLIPCSVLAFLLDGLNKSNLRTGLFTYFLSLTVTVTSLPKLPAFLDTDLYFSL</sequence>
<name>A0A101LU78_PICGL</name>
<dbReference type="EMBL" id="LKAM01000019">
    <property type="protein sequence ID" value="KUM45432.1"/>
    <property type="molecule type" value="Genomic_DNA"/>
</dbReference>
<feature type="transmembrane region" description="Helical" evidence="1">
    <location>
        <begin position="77"/>
        <end position="98"/>
    </location>
</feature>
<reference evidence="2" key="1">
    <citation type="journal article" date="2015" name="Genome Biol. Evol.">
        <title>Organellar Genomes of White Spruce (Picea glauca): Assembly and Annotation.</title>
        <authorList>
            <person name="Jackman S.D."/>
            <person name="Warren R.L."/>
            <person name="Gibb E.A."/>
            <person name="Vandervalk B.P."/>
            <person name="Mohamadi H."/>
            <person name="Chu J."/>
            <person name="Raymond A."/>
            <person name="Pleasance S."/>
            <person name="Coope R."/>
            <person name="Wildung M.R."/>
            <person name="Ritland C.E."/>
            <person name="Bousquet J."/>
            <person name="Jones S.J."/>
            <person name="Bohlmann J."/>
            <person name="Birol I."/>
        </authorList>
    </citation>
    <scope>NUCLEOTIDE SEQUENCE [LARGE SCALE GENOMIC DNA]</scope>
    <source>
        <tissue evidence="2">Flushing bud</tissue>
    </source>
</reference>
<organism evidence="2">
    <name type="scientific">Picea glauca</name>
    <name type="common">White spruce</name>
    <name type="synonym">Pinus glauca</name>
    <dbReference type="NCBI Taxonomy" id="3330"/>
    <lineage>
        <taxon>Eukaryota</taxon>
        <taxon>Viridiplantae</taxon>
        <taxon>Streptophyta</taxon>
        <taxon>Embryophyta</taxon>
        <taxon>Tracheophyta</taxon>
        <taxon>Spermatophyta</taxon>
        <taxon>Pinopsida</taxon>
        <taxon>Pinidae</taxon>
        <taxon>Conifers I</taxon>
        <taxon>Pinales</taxon>
        <taxon>Pinaceae</taxon>
        <taxon>Picea</taxon>
    </lineage>
</organism>
<gene>
    <name evidence="2" type="ORF">ABT39_MTgene2699</name>
</gene>
<keyword evidence="1" id="KW-0472">Membrane</keyword>
<evidence type="ECO:0000256" key="1">
    <source>
        <dbReference type="SAM" id="Phobius"/>
    </source>
</evidence>
<comment type="caution">
    <text evidence="2">The sequence shown here is derived from an EMBL/GenBank/DDBJ whole genome shotgun (WGS) entry which is preliminary data.</text>
</comment>